<evidence type="ECO:0000313" key="6">
    <source>
        <dbReference type="RefSeq" id="XP_032825469.1"/>
    </source>
</evidence>
<dbReference type="Gene3D" id="3.40.50.1820">
    <property type="entry name" value="alpha/beta hydrolase"/>
    <property type="match status" value="1"/>
</dbReference>
<protein>
    <submittedName>
        <fullName evidence="6">Monoacylglycerol lipase ABHD6</fullName>
    </submittedName>
</protein>
<dbReference type="GO" id="GO:0046464">
    <property type="term" value="P:acylglycerol catabolic process"/>
    <property type="evidence" value="ECO:0007669"/>
    <property type="project" value="TreeGrafter"/>
</dbReference>
<dbReference type="PRINTS" id="PR00111">
    <property type="entry name" value="ABHYDROLASE"/>
</dbReference>
<organism evidence="5 6">
    <name type="scientific">Petromyzon marinus</name>
    <name type="common">Sea lamprey</name>
    <dbReference type="NCBI Taxonomy" id="7757"/>
    <lineage>
        <taxon>Eukaryota</taxon>
        <taxon>Metazoa</taxon>
        <taxon>Chordata</taxon>
        <taxon>Craniata</taxon>
        <taxon>Vertebrata</taxon>
        <taxon>Cyclostomata</taxon>
        <taxon>Hyperoartia</taxon>
        <taxon>Petromyzontiformes</taxon>
        <taxon>Petromyzontidae</taxon>
        <taxon>Petromyzon</taxon>
    </lineage>
</organism>
<dbReference type="Proteomes" id="UP001318040">
    <property type="component" value="Chromosome 42"/>
</dbReference>
<dbReference type="InterPro" id="IPR000073">
    <property type="entry name" value="AB_hydrolase_1"/>
</dbReference>
<proteinExistence type="inferred from homology"/>
<dbReference type="InterPro" id="IPR050266">
    <property type="entry name" value="AB_hydrolase_sf"/>
</dbReference>
<dbReference type="AlphaFoldDB" id="A0AAJ7X8I7"/>
<name>A0AAJ7X8I7_PETMA</name>
<dbReference type="GO" id="GO:0047372">
    <property type="term" value="F:monoacylglycerol lipase activity"/>
    <property type="evidence" value="ECO:0007669"/>
    <property type="project" value="TreeGrafter"/>
</dbReference>
<evidence type="ECO:0000313" key="5">
    <source>
        <dbReference type="Proteomes" id="UP001318040"/>
    </source>
</evidence>
<accession>A0AAJ7X8I7</accession>
<dbReference type="GO" id="GO:0032281">
    <property type="term" value="C:AMPA glutamate receptor complex"/>
    <property type="evidence" value="ECO:0007669"/>
    <property type="project" value="TreeGrafter"/>
</dbReference>
<feature type="domain" description="AB hydrolase-1" evidence="4">
    <location>
        <begin position="74"/>
        <end position="316"/>
    </location>
</feature>
<keyword evidence="3" id="KW-0812">Transmembrane</keyword>
<dbReference type="RefSeq" id="XP_032825469.1">
    <property type="nucleotide sequence ID" value="XM_032969578.1"/>
</dbReference>
<dbReference type="GeneID" id="116951134"/>
<evidence type="ECO:0000256" key="1">
    <source>
        <dbReference type="ARBA" id="ARBA00008645"/>
    </source>
</evidence>
<dbReference type="PANTHER" id="PTHR43798">
    <property type="entry name" value="MONOACYLGLYCEROL LIPASE"/>
    <property type="match status" value="1"/>
</dbReference>
<keyword evidence="3" id="KW-0472">Membrane</keyword>
<reference evidence="6" key="1">
    <citation type="submission" date="2025-08" db="UniProtKB">
        <authorList>
            <consortium name="RefSeq"/>
        </authorList>
    </citation>
    <scope>IDENTIFICATION</scope>
    <source>
        <tissue evidence="6">Sperm</tissue>
    </source>
</reference>
<feature type="region of interest" description="Disordered" evidence="2">
    <location>
        <begin position="333"/>
        <end position="357"/>
    </location>
</feature>
<comment type="similarity">
    <text evidence="1">Belongs to the AB hydrolase superfamily.</text>
</comment>
<feature type="transmembrane region" description="Helical" evidence="3">
    <location>
        <begin position="6"/>
        <end position="35"/>
    </location>
</feature>
<dbReference type="InterPro" id="IPR029058">
    <property type="entry name" value="AB_hydrolase_fold"/>
</dbReference>
<evidence type="ECO:0000259" key="4">
    <source>
        <dbReference type="Pfam" id="PF00561"/>
    </source>
</evidence>
<gene>
    <name evidence="6" type="primary">ABHD6</name>
</gene>
<dbReference type="PANTHER" id="PTHR43798:SF32">
    <property type="entry name" value="ABHYDROLASE DOMAIN-CONTAINING 6, ACYLGLYCEROL LIPASE A"/>
    <property type="match status" value="1"/>
</dbReference>
<dbReference type="SUPFAM" id="SSF53474">
    <property type="entry name" value="alpha/beta-Hydrolases"/>
    <property type="match status" value="1"/>
</dbReference>
<keyword evidence="3" id="KW-1133">Transmembrane helix</keyword>
<sequence length="357" mass="39090">MSTNTVALVLVVGGTISVPVITLALAWFLCPTVYLHAFNWFWRQRLGLRVKHVTVAGYTFCYMERGGAKSNAGPAILLLHGFSAHKDMWLPMLRFLELECRVVSVDMPGHEGTSRIAGEDYSIQGQVARIHQFVGAVGLDSSPYHLVGTSMGGCIAGVYAAHHPKELCAITLICPAGLQYPCDTPFIRELRALEGTDMRNARISLIPETPSEMRGMLDLCAYAPIRLHKQILKALVELRCQNNDFYRELFLAITSESSRHALQEALPLITTPTQVIWGQEDKVVDVSGATVMEAVLPSCRVDLLERCGHSVVMERPRKASSLLAAFRHSLDFDGPNGSNGGGDSGGAYLEPRAGKRD</sequence>
<dbReference type="Pfam" id="PF00561">
    <property type="entry name" value="Abhydrolase_1"/>
    <property type="match status" value="1"/>
</dbReference>
<keyword evidence="5" id="KW-1185">Reference proteome</keyword>
<evidence type="ECO:0000256" key="2">
    <source>
        <dbReference type="SAM" id="MobiDB-lite"/>
    </source>
</evidence>
<dbReference type="KEGG" id="pmrn:116951134"/>
<evidence type="ECO:0000256" key="3">
    <source>
        <dbReference type="SAM" id="Phobius"/>
    </source>
</evidence>